<comment type="caution">
    <text evidence="2">The sequence shown here is derived from an EMBL/GenBank/DDBJ whole genome shotgun (WGS) entry which is preliminary data.</text>
</comment>
<evidence type="ECO:0008006" key="4">
    <source>
        <dbReference type="Google" id="ProtNLM"/>
    </source>
</evidence>
<dbReference type="RefSeq" id="WP_146953635.1">
    <property type="nucleotide sequence ID" value="NZ_CALNCS010000241.1"/>
</dbReference>
<feature type="transmembrane region" description="Helical" evidence="1">
    <location>
        <begin position="45"/>
        <end position="63"/>
    </location>
</feature>
<dbReference type="OrthoDB" id="2051525at2"/>
<dbReference type="EMBL" id="QNRX01000013">
    <property type="protein sequence ID" value="RBP61804.1"/>
    <property type="molecule type" value="Genomic_DNA"/>
</dbReference>
<proteinExistence type="predicted"/>
<keyword evidence="1" id="KW-0812">Transmembrane</keyword>
<keyword evidence="3" id="KW-1185">Reference proteome</keyword>
<dbReference type="AlphaFoldDB" id="A0A366I328"/>
<evidence type="ECO:0000313" key="3">
    <source>
        <dbReference type="Proteomes" id="UP000253490"/>
    </source>
</evidence>
<evidence type="ECO:0000313" key="2">
    <source>
        <dbReference type="EMBL" id="RBP61804.1"/>
    </source>
</evidence>
<evidence type="ECO:0000256" key="1">
    <source>
        <dbReference type="SAM" id="Phobius"/>
    </source>
</evidence>
<protein>
    <recommendedName>
        <fullName evidence="4">Cell division protein FtsL</fullName>
    </recommendedName>
</protein>
<dbReference type="Proteomes" id="UP000253490">
    <property type="component" value="Unassembled WGS sequence"/>
</dbReference>
<accession>A0A366I328</accession>
<gene>
    <name evidence="2" type="ORF">DES36_11316</name>
</gene>
<reference evidence="2 3" key="1">
    <citation type="submission" date="2018-06" db="EMBL/GenBank/DDBJ databases">
        <title>Genomic Encyclopedia of Type Strains, Phase IV (KMG-IV): sequencing the most valuable type-strain genomes for metagenomic binning, comparative biology and taxonomic classification.</title>
        <authorList>
            <person name="Goeker M."/>
        </authorList>
    </citation>
    <scope>NUCLEOTIDE SEQUENCE [LARGE SCALE GENOMIC DNA]</scope>
    <source>
        <strain evidence="2 3">DSM 22112</strain>
    </source>
</reference>
<keyword evidence="1" id="KW-1133">Transmembrane helix</keyword>
<keyword evidence="1" id="KW-0472">Membrane</keyword>
<organism evidence="2 3">
    <name type="scientific">Alkalibaculum bacchi</name>
    <dbReference type="NCBI Taxonomy" id="645887"/>
    <lineage>
        <taxon>Bacteria</taxon>
        <taxon>Bacillati</taxon>
        <taxon>Bacillota</taxon>
        <taxon>Clostridia</taxon>
        <taxon>Eubacteriales</taxon>
        <taxon>Eubacteriaceae</taxon>
        <taxon>Alkalibaculum</taxon>
    </lineage>
</organism>
<name>A0A366I328_9FIRM</name>
<sequence length="159" mass="18099">MMVISEKRKYNVYLEEDSDITVAKIRDKYEKKKPRKKTMKPVSKLGYLFIVGLSFILCTMLLGQHARINTLNNEIISLEGELKEVQMLNDSKEGSLLSSFDLDAIEKTAKEELGMVEPTPEQYTYLAVEDSSLSADAAEEEHSIQEARAEGSWFTRLID</sequence>